<dbReference type="Pfam" id="PF20130">
    <property type="entry name" value="DUF6520"/>
    <property type="match status" value="1"/>
</dbReference>
<keyword evidence="1" id="KW-0732">Signal</keyword>
<proteinExistence type="predicted"/>
<reference evidence="3" key="1">
    <citation type="submission" date="2016-10" db="EMBL/GenBank/DDBJ databases">
        <authorList>
            <person name="Varghese N."/>
            <person name="Submissions S."/>
        </authorList>
    </citation>
    <scope>NUCLEOTIDE SEQUENCE [LARGE SCALE GENOMIC DNA]</scope>
    <source>
        <strain evidence="3">DSM 19482</strain>
    </source>
</reference>
<evidence type="ECO:0000313" key="3">
    <source>
        <dbReference type="Proteomes" id="UP000187261"/>
    </source>
</evidence>
<protein>
    <submittedName>
        <fullName evidence="2">Uncharacterized protein</fullName>
    </submittedName>
</protein>
<evidence type="ECO:0000256" key="1">
    <source>
        <dbReference type="SAM" id="SignalP"/>
    </source>
</evidence>
<name>A0A1U7PWC0_9FLAO</name>
<dbReference type="OrthoDB" id="1260025at2"/>
<dbReference type="EMBL" id="FTPU01000005">
    <property type="protein sequence ID" value="SIT96078.1"/>
    <property type="molecule type" value="Genomic_DNA"/>
</dbReference>
<feature type="signal peptide" evidence="1">
    <location>
        <begin position="1"/>
        <end position="20"/>
    </location>
</feature>
<dbReference type="RefSeq" id="WP_076782134.1">
    <property type="nucleotide sequence ID" value="NZ_FTPU01000005.1"/>
</dbReference>
<dbReference type="AlphaFoldDB" id="A0A1U7PWC0"/>
<evidence type="ECO:0000313" key="2">
    <source>
        <dbReference type="EMBL" id="SIT96078.1"/>
    </source>
</evidence>
<keyword evidence="3" id="KW-1185">Reference proteome</keyword>
<gene>
    <name evidence="2" type="ORF">SAMN05660493_00750</name>
</gene>
<accession>A0A1U7PWC0</accession>
<dbReference type="Proteomes" id="UP000187261">
    <property type="component" value="Unassembled WGS sequence"/>
</dbReference>
<dbReference type="InterPro" id="IPR045391">
    <property type="entry name" value="DUF6520"/>
</dbReference>
<sequence>MKNFMIAVALVLMGTGAAFATKAAKENAAMISPVYRIDSASGLCEQVNQTCSDIQGDVCTWAVDGTTALHDAPTSPTECGRVLFKP</sequence>
<organism evidence="2 3">
    <name type="scientific">Epilithonimonas bovis DSM 19482</name>
    <dbReference type="NCBI Taxonomy" id="1121284"/>
    <lineage>
        <taxon>Bacteria</taxon>
        <taxon>Pseudomonadati</taxon>
        <taxon>Bacteroidota</taxon>
        <taxon>Flavobacteriia</taxon>
        <taxon>Flavobacteriales</taxon>
        <taxon>Weeksellaceae</taxon>
        <taxon>Chryseobacterium group</taxon>
        <taxon>Epilithonimonas</taxon>
    </lineage>
</organism>
<feature type="chain" id="PRO_5012030127" evidence="1">
    <location>
        <begin position="21"/>
        <end position="86"/>
    </location>
</feature>